<dbReference type="Gene3D" id="3.30.70.20">
    <property type="match status" value="3"/>
</dbReference>
<keyword evidence="5" id="KW-0408">Iron</keyword>
<proteinExistence type="predicted"/>
<dbReference type="PANTHER" id="PTHR30176:SF3">
    <property type="entry name" value="FERREDOXIN-TYPE PROTEIN NAPH"/>
    <property type="match status" value="1"/>
</dbReference>
<feature type="domain" description="4Fe-4S ferredoxin-type" evidence="8">
    <location>
        <begin position="217"/>
        <end position="246"/>
    </location>
</feature>
<feature type="domain" description="4Fe-4S ferredoxin-type" evidence="8">
    <location>
        <begin position="452"/>
        <end position="484"/>
    </location>
</feature>
<name>A0A5J4SFK8_9ZZZZ</name>
<evidence type="ECO:0000256" key="5">
    <source>
        <dbReference type="ARBA" id="ARBA00023004"/>
    </source>
</evidence>
<dbReference type="InterPro" id="IPR017900">
    <property type="entry name" value="4Fe4S_Fe_S_CS"/>
</dbReference>
<feature type="transmembrane region" description="Helical" evidence="7">
    <location>
        <begin position="105"/>
        <end position="126"/>
    </location>
</feature>
<feature type="domain" description="4Fe-4S ferredoxin-type" evidence="8">
    <location>
        <begin position="332"/>
        <end position="363"/>
    </location>
</feature>
<accession>A0A5J4SFK8</accession>
<dbReference type="Pfam" id="PF12838">
    <property type="entry name" value="Fer4_7"/>
    <property type="match status" value="1"/>
</dbReference>
<evidence type="ECO:0000256" key="7">
    <source>
        <dbReference type="SAM" id="Phobius"/>
    </source>
</evidence>
<evidence type="ECO:0000256" key="6">
    <source>
        <dbReference type="ARBA" id="ARBA00023014"/>
    </source>
</evidence>
<keyword evidence="6" id="KW-0411">Iron-sulfur</keyword>
<keyword evidence="3" id="KW-0479">Metal-binding</keyword>
<evidence type="ECO:0000256" key="2">
    <source>
        <dbReference type="ARBA" id="ARBA00022485"/>
    </source>
</evidence>
<dbReference type="CDD" id="cd16373">
    <property type="entry name" value="DMSOR_beta_like"/>
    <property type="match status" value="1"/>
</dbReference>
<feature type="transmembrane region" description="Helical" evidence="7">
    <location>
        <begin position="6"/>
        <end position="22"/>
    </location>
</feature>
<dbReference type="PANTHER" id="PTHR30176">
    <property type="entry name" value="FERREDOXIN-TYPE PROTEIN NAPH"/>
    <property type="match status" value="1"/>
</dbReference>
<sequence length="508" mass="56908">MLKRLRVIISAIFFGLITFYFLDFAELLPSNFHWLANIQFMPAFLAHSFIVLIGFFLFTLLLGRIYCSVICPMGIFQDVVAWFSKHIGKKKRKYGYSPAKKTLRRIILGIIVLTFLLGFPLVLGLLDPYSIYGRMTVNVFRPGYMAVNNLLATVFSHFNNYTFYQTDIFIRSIFSFLLGIVMFLLVGYLAWKHGRTWCNTICPVGTLLGFLSKYSLFKVRIDTDKCNHCGLCATKCKAACINSKANTIDYSRCVNCYNCLITCKKDALSYSPPTKKPKAATEQSIDNYSKRQFLLMGLLTVSAIPKAVAQKGAKLLGNQKAYKIKHPILPPGAVSVKHFQRHCTSCHLCVSKCPAKILKPAFMEYGLGGIMQPTVNFEKGFCNYDCTVCGSVCPNGAIHPLTVEEKHLTQTGHVVFIKENCVVFTDETSCGACSEHCPTQAVTMIPYQNGLTIPQVNTDICVGCGGCEFICPVRPYRAIHIEGNPVQLQAKHFVEEEKKDINVDDFGF</sequence>
<dbReference type="FunFam" id="3.30.70.20:FF:000046">
    <property type="entry name" value="Periplasmic [Fe] hydrogenase large subunit"/>
    <property type="match status" value="1"/>
</dbReference>
<dbReference type="InterPro" id="IPR051684">
    <property type="entry name" value="Electron_Trans/Redox"/>
</dbReference>
<dbReference type="EMBL" id="SNRY01000231">
    <property type="protein sequence ID" value="KAA6344165.1"/>
    <property type="molecule type" value="Genomic_DNA"/>
</dbReference>
<dbReference type="AlphaFoldDB" id="A0A5J4SFK8"/>
<dbReference type="SUPFAM" id="SSF54862">
    <property type="entry name" value="4Fe-4S ferredoxins"/>
    <property type="match status" value="2"/>
</dbReference>
<feature type="domain" description="4Fe-4S ferredoxin-type" evidence="8">
    <location>
        <begin position="428"/>
        <end position="447"/>
    </location>
</feature>
<evidence type="ECO:0000256" key="4">
    <source>
        <dbReference type="ARBA" id="ARBA00022982"/>
    </source>
</evidence>
<dbReference type="InterPro" id="IPR017896">
    <property type="entry name" value="4Fe4S_Fe-S-bd"/>
</dbReference>
<keyword evidence="7" id="KW-0812">Transmembrane</keyword>
<evidence type="ECO:0000313" key="9">
    <source>
        <dbReference type="EMBL" id="KAA6344165.1"/>
    </source>
</evidence>
<feature type="domain" description="4Fe-4S ferredoxin-type" evidence="8">
    <location>
        <begin position="247"/>
        <end position="273"/>
    </location>
</feature>
<feature type="domain" description="4Fe-4S ferredoxin-type" evidence="8">
    <location>
        <begin position="371"/>
        <end position="403"/>
    </location>
</feature>
<gene>
    <name evidence="9" type="ORF">EZS27_008180</name>
</gene>
<feature type="transmembrane region" description="Helical" evidence="7">
    <location>
        <begin position="168"/>
        <end position="191"/>
    </location>
</feature>
<protein>
    <submittedName>
        <fullName evidence="9">4Fe-4S dicluster domain-containing protein</fullName>
    </submittedName>
</protein>
<dbReference type="Pfam" id="PF12801">
    <property type="entry name" value="Fer4_5"/>
    <property type="match status" value="2"/>
</dbReference>
<evidence type="ECO:0000259" key="8">
    <source>
        <dbReference type="PROSITE" id="PS51379"/>
    </source>
</evidence>
<dbReference type="GO" id="GO:0051539">
    <property type="term" value="F:4 iron, 4 sulfur cluster binding"/>
    <property type="evidence" value="ECO:0007669"/>
    <property type="project" value="UniProtKB-KW"/>
</dbReference>
<keyword evidence="7" id="KW-1133">Transmembrane helix</keyword>
<evidence type="ECO:0000256" key="3">
    <source>
        <dbReference type="ARBA" id="ARBA00022723"/>
    </source>
</evidence>
<dbReference type="GO" id="GO:0046872">
    <property type="term" value="F:metal ion binding"/>
    <property type="evidence" value="ECO:0007669"/>
    <property type="project" value="UniProtKB-KW"/>
</dbReference>
<dbReference type="PROSITE" id="PS51379">
    <property type="entry name" value="4FE4S_FER_2"/>
    <property type="match status" value="6"/>
</dbReference>
<dbReference type="GO" id="GO:0005886">
    <property type="term" value="C:plasma membrane"/>
    <property type="evidence" value="ECO:0007669"/>
    <property type="project" value="TreeGrafter"/>
</dbReference>
<dbReference type="PROSITE" id="PS00198">
    <property type="entry name" value="4FE4S_FER_1"/>
    <property type="match status" value="2"/>
</dbReference>
<evidence type="ECO:0000256" key="1">
    <source>
        <dbReference type="ARBA" id="ARBA00022448"/>
    </source>
</evidence>
<keyword evidence="7" id="KW-0472">Membrane</keyword>
<keyword evidence="2" id="KW-0004">4Fe-4S</keyword>
<reference evidence="9" key="1">
    <citation type="submission" date="2019-03" db="EMBL/GenBank/DDBJ databases">
        <title>Single cell metagenomics reveals metabolic interactions within the superorganism composed of flagellate Streblomastix strix and complex community of Bacteroidetes bacteria on its surface.</title>
        <authorList>
            <person name="Treitli S.C."/>
            <person name="Kolisko M."/>
            <person name="Husnik F."/>
            <person name="Keeling P."/>
            <person name="Hampl V."/>
        </authorList>
    </citation>
    <scope>NUCLEOTIDE SEQUENCE</scope>
    <source>
        <strain evidence="9">STM</strain>
    </source>
</reference>
<keyword evidence="4" id="KW-0249">Electron transport</keyword>
<comment type="caution">
    <text evidence="9">The sequence shown here is derived from an EMBL/GenBank/DDBJ whole genome shotgun (WGS) entry which is preliminary data.</text>
</comment>
<feature type="transmembrane region" description="Helical" evidence="7">
    <location>
        <begin position="34"/>
        <end position="57"/>
    </location>
</feature>
<keyword evidence="1" id="KW-0813">Transport</keyword>
<organism evidence="9">
    <name type="scientific">termite gut metagenome</name>
    <dbReference type="NCBI Taxonomy" id="433724"/>
    <lineage>
        <taxon>unclassified sequences</taxon>
        <taxon>metagenomes</taxon>
        <taxon>organismal metagenomes</taxon>
    </lineage>
</organism>